<name>A0A8T8I0M2_9PSEU</name>
<evidence type="ECO:0000313" key="1">
    <source>
        <dbReference type="EMBL" id="MBM7810228.1"/>
    </source>
</evidence>
<dbReference type="RefSeq" id="WP_204841226.1">
    <property type="nucleotide sequence ID" value="NZ_JAFBCL010000001.1"/>
</dbReference>
<reference evidence="2" key="2">
    <citation type="submission" date="2021-04" db="EMBL/GenBank/DDBJ databases">
        <title>Saccharothrix algeriensis WGS.</title>
        <authorList>
            <person name="Stuskova K."/>
            <person name="Hakalova E."/>
            <person name="Tebbal A.B."/>
            <person name="Eichmeier A."/>
        </authorList>
    </citation>
    <scope>NUCLEOTIDE SEQUENCE</scope>
    <source>
        <strain evidence="2">NRRL B-24137</strain>
    </source>
</reference>
<evidence type="ECO:0000313" key="2">
    <source>
        <dbReference type="EMBL" id="QTR04395.1"/>
    </source>
</evidence>
<evidence type="ECO:0000313" key="3">
    <source>
        <dbReference type="Proteomes" id="UP000671828"/>
    </source>
</evidence>
<evidence type="ECO:0000313" key="4">
    <source>
        <dbReference type="Proteomes" id="UP001195724"/>
    </source>
</evidence>
<reference evidence="1 4" key="1">
    <citation type="submission" date="2021-01" db="EMBL/GenBank/DDBJ databases">
        <title>Sequencing the genomes of 1000 actinobacteria strains.</title>
        <authorList>
            <person name="Klenk H.-P."/>
        </authorList>
    </citation>
    <scope>NUCLEOTIDE SEQUENCE [LARGE SCALE GENOMIC DNA]</scope>
    <source>
        <strain evidence="1 4">DSM 44581</strain>
    </source>
</reference>
<organism evidence="2 3">
    <name type="scientific">Saccharothrix algeriensis</name>
    <dbReference type="NCBI Taxonomy" id="173560"/>
    <lineage>
        <taxon>Bacteria</taxon>
        <taxon>Bacillati</taxon>
        <taxon>Actinomycetota</taxon>
        <taxon>Actinomycetes</taxon>
        <taxon>Pseudonocardiales</taxon>
        <taxon>Pseudonocardiaceae</taxon>
        <taxon>Saccharothrix</taxon>
    </lineage>
</organism>
<accession>A0A8T8I0M2</accession>
<dbReference type="EMBL" id="JAFBCL010000001">
    <property type="protein sequence ID" value="MBM7810228.1"/>
    <property type="molecule type" value="Genomic_DNA"/>
</dbReference>
<gene>
    <name evidence="2" type="ORF">J7S33_05720</name>
    <name evidence="1" type="ORF">JOE68_001093</name>
</gene>
<dbReference type="Proteomes" id="UP000671828">
    <property type="component" value="Chromosome"/>
</dbReference>
<protein>
    <submittedName>
        <fullName evidence="2">Uncharacterized protein</fullName>
    </submittedName>
</protein>
<dbReference type="AlphaFoldDB" id="A0A8T8I0M2"/>
<dbReference type="Proteomes" id="UP001195724">
    <property type="component" value="Unassembled WGS sequence"/>
</dbReference>
<proteinExistence type="predicted"/>
<keyword evidence="4" id="KW-1185">Reference proteome</keyword>
<sequence length="165" mass="18435">MDTYLGIYLKDQFAMGVLWRELARRAQRNNQGTPLGEALAEVATGIAEDVETFRSIMERVGVRPSRLKTASAAVSERVGRLKLNGRLGGYSPLSRFVELEAVTMGIDGKKQLWNTVADLAGLRERLPDIDFDHLLERAERQRATLEPFRTRAGTKVLRAPAPNRS</sequence>
<dbReference type="EMBL" id="CP072788">
    <property type="protein sequence ID" value="QTR04395.1"/>
    <property type="molecule type" value="Genomic_DNA"/>
</dbReference>